<proteinExistence type="predicted"/>
<name>A0A9W9Z3T3_9CNID</name>
<evidence type="ECO:0000256" key="4">
    <source>
        <dbReference type="ARBA" id="ARBA00022917"/>
    </source>
</evidence>
<dbReference type="GO" id="GO:0003743">
    <property type="term" value="F:translation initiation factor activity"/>
    <property type="evidence" value="ECO:0007669"/>
    <property type="project" value="UniProtKB-KW"/>
</dbReference>
<dbReference type="OrthoDB" id="16538at2759"/>
<dbReference type="AlphaFoldDB" id="A0A9W9Z3T3"/>
<keyword evidence="4" id="KW-0648">Protein biosynthesis</keyword>
<evidence type="ECO:0000256" key="1">
    <source>
        <dbReference type="ARBA" id="ARBA00022490"/>
    </source>
</evidence>
<dbReference type="PANTHER" id="PTHR12399">
    <property type="entry name" value="EUKARYOTIC TRANSLATION INITIATION FACTOR 3 SUBUNIT 7"/>
    <property type="match status" value="1"/>
</dbReference>
<keyword evidence="1" id="KW-0963">Cytoplasm</keyword>
<protein>
    <submittedName>
        <fullName evidence="5">Eukaryotic translation initiation factor 3 subunit D</fullName>
    </submittedName>
</protein>
<keyword evidence="2 5" id="KW-0396">Initiation factor</keyword>
<reference evidence="5" key="1">
    <citation type="submission" date="2023-01" db="EMBL/GenBank/DDBJ databases">
        <title>Genome assembly of the deep-sea coral Lophelia pertusa.</title>
        <authorList>
            <person name="Herrera S."/>
            <person name="Cordes E."/>
        </authorList>
    </citation>
    <scope>NUCLEOTIDE SEQUENCE</scope>
    <source>
        <strain evidence="5">USNM1676648</strain>
        <tissue evidence="5">Polyp</tissue>
    </source>
</reference>
<sequence>MTATRSVLLVGCCSSDLLTVSETAHDVNFDEGNGINSPTNLGLEATFINQNFSQQCLKRDIKKKVFPNSNPFVTDEDEGQVASVAYRLWR</sequence>
<evidence type="ECO:0000313" key="6">
    <source>
        <dbReference type="Proteomes" id="UP001163046"/>
    </source>
</evidence>
<keyword evidence="3" id="KW-0694">RNA-binding</keyword>
<dbReference type="InterPro" id="IPR007783">
    <property type="entry name" value="eIF3d"/>
</dbReference>
<keyword evidence="6" id="KW-1185">Reference proteome</keyword>
<accession>A0A9W9Z3T3</accession>
<dbReference type="GO" id="GO:0003723">
    <property type="term" value="F:RNA binding"/>
    <property type="evidence" value="ECO:0007669"/>
    <property type="project" value="UniProtKB-KW"/>
</dbReference>
<dbReference type="GO" id="GO:0005852">
    <property type="term" value="C:eukaryotic translation initiation factor 3 complex"/>
    <property type="evidence" value="ECO:0007669"/>
    <property type="project" value="InterPro"/>
</dbReference>
<evidence type="ECO:0000313" key="5">
    <source>
        <dbReference type="EMBL" id="KAJ7372729.1"/>
    </source>
</evidence>
<comment type="caution">
    <text evidence="5">The sequence shown here is derived from an EMBL/GenBank/DDBJ whole genome shotgun (WGS) entry which is preliminary data.</text>
</comment>
<evidence type="ECO:0000256" key="3">
    <source>
        <dbReference type="ARBA" id="ARBA00022884"/>
    </source>
</evidence>
<dbReference type="EMBL" id="MU826835">
    <property type="protein sequence ID" value="KAJ7372729.1"/>
    <property type="molecule type" value="Genomic_DNA"/>
</dbReference>
<evidence type="ECO:0000256" key="2">
    <source>
        <dbReference type="ARBA" id="ARBA00022540"/>
    </source>
</evidence>
<gene>
    <name evidence="5" type="primary">EIF3D_1</name>
    <name evidence="5" type="ORF">OS493_018003</name>
</gene>
<dbReference type="Pfam" id="PF05091">
    <property type="entry name" value="eIF-3_zeta"/>
    <property type="match status" value="1"/>
</dbReference>
<dbReference type="PANTHER" id="PTHR12399:SF0">
    <property type="entry name" value="EUKARYOTIC TRANSLATION INITIATION FACTOR 3 SUBUNIT D"/>
    <property type="match status" value="1"/>
</dbReference>
<dbReference type="Proteomes" id="UP001163046">
    <property type="component" value="Unassembled WGS sequence"/>
</dbReference>
<organism evidence="5 6">
    <name type="scientific">Desmophyllum pertusum</name>
    <dbReference type="NCBI Taxonomy" id="174260"/>
    <lineage>
        <taxon>Eukaryota</taxon>
        <taxon>Metazoa</taxon>
        <taxon>Cnidaria</taxon>
        <taxon>Anthozoa</taxon>
        <taxon>Hexacorallia</taxon>
        <taxon>Scleractinia</taxon>
        <taxon>Caryophylliina</taxon>
        <taxon>Caryophylliidae</taxon>
        <taxon>Desmophyllum</taxon>
    </lineage>
</organism>